<name>A0AB34KY11_9PEZI</name>
<comment type="caution">
    <text evidence="2">The sequence shown here is derived from an EMBL/GenBank/DDBJ whole genome shotgun (WGS) entry which is preliminary data.</text>
</comment>
<feature type="compositionally biased region" description="Basic and acidic residues" evidence="1">
    <location>
        <begin position="83"/>
        <end position="107"/>
    </location>
</feature>
<organism evidence="2 3">
    <name type="scientific">Cladosporium halotolerans</name>
    <dbReference type="NCBI Taxonomy" id="1052096"/>
    <lineage>
        <taxon>Eukaryota</taxon>
        <taxon>Fungi</taxon>
        <taxon>Dikarya</taxon>
        <taxon>Ascomycota</taxon>
        <taxon>Pezizomycotina</taxon>
        <taxon>Dothideomycetes</taxon>
        <taxon>Dothideomycetidae</taxon>
        <taxon>Cladosporiales</taxon>
        <taxon>Cladosporiaceae</taxon>
        <taxon>Cladosporium</taxon>
    </lineage>
</organism>
<evidence type="ECO:0000256" key="1">
    <source>
        <dbReference type="SAM" id="MobiDB-lite"/>
    </source>
</evidence>
<accession>A0AB34KY11</accession>
<dbReference type="EMBL" id="JAAQHG020000005">
    <property type="protein sequence ID" value="KAL1588992.1"/>
    <property type="molecule type" value="Genomic_DNA"/>
</dbReference>
<dbReference type="AlphaFoldDB" id="A0AB34KY11"/>
<dbReference type="GeneID" id="96003708"/>
<protein>
    <submittedName>
        <fullName evidence="2">Uncharacterized protein</fullName>
    </submittedName>
</protein>
<proteinExistence type="predicted"/>
<reference evidence="2 3" key="1">
    <citation type="journal article" date="2020" name="Microbiol. Resour. Announc.">
        <title>Draft Genome Sequence of a Cladosporium Species Isolated from the Mesophotic Ascidian Didemnum maculosum.</title>
        <authorList>
            <person name="Gioti A."/>
            <person name="Siaperas R."/>
            <person name="Nikolaivits E."/>
            <person name="Le Goff G."/>
            <person name="Ouazzani J."/>
            <person name="Kotoulas G."/>
            <person name="Topakas E."/>
        </authorList>
    </citation>
    <scope>NUCLEOTIDE SEQUENCE [LARGE SCALE GENOMIC DNA]</scope>
    <source>
        <strain evidence="2 3">TM138-S3</strain>
    </source>
</reference>
<evidence type="ECO:0000313" key="3">
    <source>
        <dbReference type="Proteomes" id="UP000803884"/>
    </source>
</evidence>
<dbReference type="RefSeq" id="XP_069232097.1">
    <property type="nucleotide sequence ID" value="XM_069370870.1"/>
</dbReference>
<feature type="region of interest" description="Disordered" evidence="1">
    <location>
        <begin position="79"/>
        <end position="107"/>
    </location>
</feature>
<evidence type="ECO:0000313" key="2">
    <source>
        <dbReference type="EMBL" id="KAL1588992.1"/>
    </source>
</evidence>
<sequence length="107" mass="11997">MCEYTQGTRHGCGHPRTRGLFFACAERLSGSGKCVFDPPPTKAIHESMCYDCEEVYAHTGIDLRIGRSKGKELHRYLVLPDTSETRASKREPAPKKSKPDQKDQKAT</sequence>
<dbReference type="Proteomes" id="UP000803884">
    <property type="component" value="Unassembled WGS sequence"/>
</dbReference>
<keyword evidence="3" id="KW-1185">Reference proteome</keyword>
<gene>
    <name evidence="2" type="ORF">WHR41_02264</name>
</gene>